<dbReference type="InterPro" id="IPR037448">
    <property type="entry name" value="Zig-8"/>
</dbReference>
<name>A0A8W8HQD6_MAGGI</name>
<dbReference type="AlphaFoldDB" id="A0A8W8HQD6"/>
<dbReference type="Proteomes" id="UP000005408">
    <property type="component" value="Unassembled WGS sequence"/>
</dbReference>
<proteinExistence type="predicted"/>
<dbReference type="SUPFAM" id="SSF48726">
    <property type="entry name" value="Immunoglobulin"/>
    <property type="match status" value="2"/>
</dbReference>
<accession>A0A8W8HQD6</accession>
<reference evidence="2" key="1">
    <citation type="submission" date="2022-08" db="UniProtKB">
        <authorList>
            <consortium name="EnsemblMetazoa"/>
        </authorList>
    </citation>
    <scope>IDENTIFICATION</scope>
    <source>
        <strain evidence="2">05x7-T-G4-1.051#20</strain>
    </source>
</reference>
<dbReference type="InterPro" id="IPR007110">
    <property type="entry name" value="Ig-like_dom"/>
</dbReference>
<dbReference type="SMART" id="SM00409">
    <property type="entry name" value="IG"/>
    <property type="match status" value="2"/>
</dbReference>
<dbReference type="InterPro" id="IPR013151">
    <property type="entry name" value="Immunoglobulin_dom"/>
</dbReference>
<sequence>MGKLIFLFLKKCKGDICLPQNSLKRSFDSVDLLSSSVSCMKDKPTCYNPRGLVTETLKFSRTFLSDSGCVSCPRRWGLRLWVTVLAVSMLFCQVAGFRRRITDRTYVPLTPIILNTTASNYTYVTGETAILYCAVENLGTKTVTWRRANPSVILTVGLYTYFGDSRFQTQNVLHKDQWNLHIRNVSLDDQGRYECQVSTKARDIRRSFYLNVKEHTSTIHISGTTYVEKNQRLVLRCNASSDSYPQDDLDWFMNGHKVESSDTEGITITKSVAYRSQTIWSELVIAHARMQHAGTYICRTSDKLVTNIKVNILNAGKDNVKRGTEKSDKGLLFEDTKSQKESYSSPLTGSWTLIFGIIFCVLS</sequence>
<organism evidence="2 3">
    <name type="scientific">Magallana gigas</name>
    <name type="common">Pacific oyster</name>
    <name type="synonym">Crassostrea gigas</name>
    <dbReference type="NCBI Taxonomy" id="29159"/>
    <lineage>
        <taxon>Eukaryota</taxon>
        <taxon>Metazoa</taxon>
        <taxon>Spiralia</taxon>
        <taxon>Lophotrochozoa</taxon>
        <taxon>Mollusca</taxon>
        <taxon>Bivalvia</taxon>
        <taxon>Autobranchia</taxon>
        <taxon>Pteriomorphia</taxon>
        <taxon>Ostreida</taxon>
        <taxon>Ostreoidea</taxon>
        <taxon>Ostreidae</taxon>
        <taxon>Magallana</taxon>
    </lineage>
</organism>
<dbReference type="GO" id="GO:0032589">
    <property type="term" value="C:neuron projection membrane"/>
    <property type="evidence" value="ECO:0007669"/>
    <property type="project" value="TreeGrafter"/>
</dbReference>
<evidence type="ECO:0000313" key="2">
    <source>
        <dbReference type="EnsemblMetazoa" id="G10588.1:cds"/>
    </source>
</evidence>
<dbReference type="PROSITE" id="PS50835">
    <property type="entry name" value="IG_LIKE"/>
    <property type="match status" value="2"/>
</dbReference>
<dbReference type="InterPro" id="IPR003599">
    <property type="entry name" value="Ig_sub"/>
</dbReference>
<dbReference type="Gene3D" id="2.60.40.10">
    <property type="entry name" value="Immunoglobulins"/>
    <property type="match status" value="2"/>
</dbReference>
<evidence type="ECO:0000313" key="3">
    <source>
        <dbReference type="Proteomes" id="UP000005408"/>
    </source>
</evidence>
<dbReference type="InterPro" id="IPR013106">
    <property type="entry name" value="Ig_V-set"/>
</dbReference>
<keyword evidence="3" id="KW-1185">Reference proteome</keyword>
<dbReference type="InterPro" id="IPR013098">
    <property type="entry name" value="Ig_I-set"/>
</dbReference>
<dbReference type="Pfam" id="PF00047">
    <property type="entry name" value="ig"/>
    <property type="match status" value="1"/>
</dbReference>
<dbReference type="SMART" id="SM00406">
    <property type="entry name" value="IGv"/>
    <property type="match status" value="1"/>
</dbReference>
<dbReference type="InterPro" id="IPR003598">
    <property type="entry name" value="Ig_sub2"/>
</dbReference>
<dbReference type="PANTHER" id="PTHR23279:SF36">
    <property type="entry name" value="DEFECTIVE PROBOSCIS EXTENSION RESPONSE 9, ISOFORM A"/>
    <property type="match status" value="1"/>
</dbReference>
<feature type="domain" description="Ig-like" evidence="1">
    <location>
        <begin position="111"/>
        <end position="205"/>
    </location>
</feature>
<feature type="domain" description="Ig-like" evidence="1">
    <location>
        <begin position="214"/>
        <end position="311"/>
    </location>
</feature>
<dbReference type="GO" id="GO:0050808">
    <property type="term" value="P:synapse organization"/>
    <property type="evidence" value="ECO:0007669"/>
    <property type="project" value="TreeGrafter"/>
</dbReference>
<protein>
    <recommendedName>
        <fullName evidence="1">Ig-like domain-containing protein</fullName>
    </recommendedName>
</protein>
<dbReference type="Pfam" id="PF07679">
    <property type="entry name" value="I-set"/>
    <property type="match status" value="1"/>
</dbReference>
<dbReference type="PANTHER" id="PTHR23279">
    <property type="entry name" value="DEFECTIVE PROBOSCIS EXTENSION RESPONSE DPR -RELATED"/>
    <property type="match status" value="1"/>
</dbReference>
<dbReference type="InterPro" id="IPR013783">
    <property type="entry name" value="Ig-like_fold"/>
</dbReference>
<dbReference type="SMART" id="SM00408">
    <property type="entry name" value="IGc2"/>
    <property type="match status" value="2"/>
</dbReference>
<dbReference type="InterPro" id="IPR036179">
    <property type="entry name" value="Ig-like_dom_sf"/>
</dbReference>
<evidence type="ECO:0000259" key="1">
    <source>
        <dbReference type="PROSITE" id="PS50835"/>
    </source>
</evidence>
<dbReference type="EnsemblMetazoa" id="G10588.1">
    <property type="protein sequence ID" value="G10588.1:cds"/>
    <property type="gene ID" value="G10588"/>
</dbReference>